<comment type="caution">
    <text evidence="2">The sequence shown here is derived from an EMBL/GenBank/DDBJ whole genome shotgun (WGS) entry which is preliminary data.</text>
</comment>
<name>A0A8X6WR39_9ARAC</name>
<organism evidence="2 3">
    <name type="scientific">Trichonephila inaurata madagascariensis</name>
    <dbReference type="NCBI Taxonomy" id="2747483"/>
    <lineage>
        <taxon>Eukaryota</taxon>
        <taxon>Metazoa</taxon>
        <taxon>Ecdysozoa</taxon>
        <taxon>Arthropoda</taxon>
        <taxon>Chelicerata</taxon>
        <taxon>Arachnida</taxon>
        <taxon>Araneae</taxon>
        <taxon>Araneomorphae</taxon>
        <taxon>Entelegynae</taxon>
        <taxon>Araneoidea</taxon>
        <taxon>Nephilidae</taxon>
        <taxon>Trichonephila</taxon>
        <taxon>Trichonephila inaurata</taxon>
    </lineage>
</organism>
<dbReference type="EMBL" id="BMAV01001540">
    <property type="protein sequence ID" value="GFY39808.1"/>
    <property type="molecule type" value="Genomic_DNA"/>
</dbReference>
<feature type="region of interest" description="Disordered" evidence="1">
    <location>
        <begin position="1"/>
        <end position="21"/>
    </location>
</feature>
<protein>
    <submittedName>
        <fullName evidence="2">Uncharacterized protein</fullName>
    </submittedName>
</protein>
<feature type="non-terminal residue" evidence="2">
    <location>
        <position position="1"/>
    </location>
</feature>
<evidence type="ECO:0000313" key="3">
    <source>
        <dbReference type="Proteomes" id="UP000886998"/>
    </source>
</evidence>
<accession>A0A8X6WR39</accession>
<gene>
    <name evidence="2" type="primary">AVEN_65331_1</name>
    <name evidence="2" type="ORF">TNIN_438031</name>
</gene>
<evidence type="ECO:0000313" key="2">
    <source>
        <dbReference type="EMBL" id="GFY39808.1"/>
    </source>
</evidence>
<feature type="compositionally biased region" description="Basic and acidic residues" evidence="1">
    <location>
        <begin position="139"/>
        <end position="151"/>
    </location>
</feature>
<evidence type="ECO:0000256" key="1">
    <source>
        <dbReference type="SAM" id="MobiDB-lite"/>
    </source>
</evidence>
<dbReference type="Proteomes" id="UP000886998">
    <property type="component" value="Unassembled WGS sequence"/>
</dbReference>
<feature type="compositionally biased region" description="Low complexity" evidence="1">
    <location>
        <begin position="207"/>
        <end position="219"/>
    </location>
</feature>
<feature type="compositionally biased region" description="Polar residues" evidence="1">
    <location>
        <begin position="152"/>
        <end position="165"/>
    </location>
</feature>
<feature type="region of interest" description="Disordered" evidence="1">
    <location>
        <begin position="139"/>
        <end position="232"/>
    </location>
</feature>
<dbReference type="AlphaFoldDB" id="A0A8X6WR39"/>
<keyword evidence="3" id="KW-1185">Reference proteome</keyword>
<proteinExistence type="predicted"/>
<sequence length="273" mass="29518">SSPDIIKHTKINLNKNEKSPRDLEIEAHKQNEKDCSKQTCLSNKSTPLQAPDVCKTTEGGRITKNEKVADSNANVNEIVLNHLPESGAVKPTEIQAGKVGVAAKNISSAVSNKLETDINGNSIDTSLLSKQNHALTDKSDNKIISDNESQKITKSSNKATDNSASVPKVVIETEPPKPPPVRYGLRLPPKTILESSSSSDESDSSDSECSSTSSLSSETETPRKPIKTAHPKSVSHMFDEDCALIYCFPLGSSLVASWVGASKKDDYLFRQEI</sequence>
<reference evidence="2" key="1">
    <citation type="submission" date="2020-08" db="EMBL/GenBank/DDBJ databases">
        <title>Multicomponent nature underlies the extraordinary mechanical properties of spider dragline silk.</title>
        <authorList>
            <person name="Kono N."/>
            <person name="Nakamura H."/>
            <person name="Mori M."/>
            <person name="Yoshida Y."/>
            <person name="Ohtoshi R."/>
            <person name="Malay A.D."/>
            <person name="Moran D.A.P."/>
            <person name="Tomita M."/>
            <person name="Numata K."/>
            <person name="Arakawa K."/>
        </authorList>
    </citation>
    <scope>NUCLEOTIDE SEQUENCE</scope>
</reference>
<dbReference type="OrthoDB" id="6434671at2759"/>